<dbReference type="Gene3D" id="3.40.50.2000">
    <property type="entry name" value="Glycogen Phosphorylase B"/>
    <property type="match status" value="2"/>
</dbReference>
<comment type="function">
    <text evidence="10">Cell wall formation. Catalyzes the transfer of a GlcNAc subunit on undecaprenyl-pyrophosphoryl-MurNAc-pentapeptide (lipid intermediate I) to form undecaprenyl-pyrophosphoryl-MurNAc-(pentapeptide)GlcNAc (lipid intermediate II).</text>
</comment>
<evidence type="ECO:0000256" key="9">
    <source>
        <dbReference type="ARBA" id="ARBA00023316"/>
    </source>
</evidence>
<feature type="binding site" evidence="10">
    <location>
        <begin position="260"/>
        <end position="265"/>
    </location>
    <ligand>
        <name>UDP-N-acetyl-alpha-D-glucosamine</name>
        <dbReference type="ChEBI" id="CHEBI:57705"/>
    </ligand>
</feature>
<comment type="subcellular location">
    <subcellularLocation>
        <location evidence="10">Cell membrane</location>
        <topology evidence="10">Peripheral membrane protein</topology>
        <orientation evidence="10">Cytoplasmic side</orientation>
    </subcellularLocation>
</comment>
<evidence type="ECO:0000256" key="7">
    <source>
        <dbReference type="ARBA" id="ARBA00023136"/>
    </source>
</evidence>
<dbReference type="RefSeq" id="WP_194864117.1">
    <property type="nucleotide sequence ID" value="NZ_ARXX01000005.1"/>
</dbReference>
<evidence type="ECO:0000256" key="5">
    <source>
        <dbReference type="ARBA" id="ARBA00022960"/>
    </source>
</evidence>
<evidence type="ECO:0000313" key="13">
    <source>
        <dbReference type="EMBL" id="MBF5055290.1"/>
    </source>
</evidence>
<gene>
    <name evidence="10" type="primary">murG</name>
    <name evidence="13" type="ORF">Y5W_00584</name>
</gene>
<keyword evidence="8 10" id="KW-0131">Cell cycle</keyword>
<dbReference type="Pfam" id="PF04101">
    <property type="entry name" value="Glyco_tran_28_C"/>
    <property type="match status" value="1"/>
</dbReference>
<dbReference type="PANTHER" id="PTHR21015:SF22">
    <property type="entry name" value="GLYCOSYLTRANSFERASE"/>
    <property type="match status" value="1"/>
</dbReference>
<feature type="binding site" evidence="10">
    <location>
        <begin position="12"/>
        <end position="14"/>
    </location>
    <ligand>
        <name>UDP-N-acetyl-alpha-D-glucosamine</name>
        <dbReference type="ChEBI" id="CHEBI:57705"/>
    </ligand>
</feature>
<evidence type="ECO:0000256" key="10">
    <source>
        <dbReference type="HAMAP-Rule" id="MF_00033"/>
    </source>
</evidence>
<evidence type="ECO:0000259" key="12">
    <source>
        <dbReference type="Pfam" id="PF04101"/>
    </source>
</evidence>
<evidence type="ECO:0000256" key="4">
    <source>
        <dbReference type="ARBA" id="ARBA00022679"/>
    </source>
</evidence>
<dbReference type="Pfam" id="PF03033">
    <property type="entry name" value="Glyco_transf_28"/>
    <property type="match status" value="1"/>
</dbReference>
<feature type="domain" description="Glycosyl transferase family 28 C-terminal" evidence="12">
    <location>
        <begin position="182"/>
        <end position="341"/>
    </location>
</feature>
<dbReference type="SUPFAM" id="SSF53756">
    <property type="entry name" value="UDP-Glycosyltransferase/glycogen phosphorylase"/>
    <property type="match status" value="1"/>
</dbReference>
<keyword evidence="5 10" id="KW-0133">Cell shape</keyword>
<keyword evidence="1 10" id="KW-1003">Cell membrane</keyword>
<evidence type="ECO:0000313" key="14">
    <source>
        <dbReference type="Proteomes" id="UP000662703"/>
    </source>
</evidence>
<feature type="binding site" evidence="10">
    <location>
        <position position="286"/>
    </location>
    <ligand>
        <name>UDP-N-acetyl-alpha-D-glucosamine</name>
        <dbReference type="ChEBI" id="CHEBI:57705"/>
    </ligand>
</feature>
<feature type="binding site" evidence="10">
    <location>
        <position position="124"/>
    </location>
    <ligand>
        <name>UDP-N-acetyl-alpha-D-glucosamine</name>
        <dbReference type="ChEBI" id="CHEBI:57705"/>
    </ligand>
</feature>
<keyword evidence="14" id="KW-1185">Reference proteome</keyword>
<dbReference type="HAMAP" id="MF_00033">
    <property type="entry name" value="MurG"/>
    <property type="match status" value="1"/>
</dbReference>
<evidence type="ECO:0000256" key="3">
    <source>
        <dbReference type="ARBA" id="ARBA00022676"/>
    </source>
</evidence>
<evidence type="ECO:0000256" key="8">
    <source>
        <dbReference type="ARBA" id="ARBA00023306"/>
    </source>
</evidence>
<evidence type="ECO:0000256" key="6">
    <source>
        <dbReference type="ARBA" id="ARBA00022984"/>
    </source>
</evidence>
<dbReference type="EMBL" id="ARXX01000005">
    <property type="protein sequence ID" value="MBF5055290.1"/>
    <property type="molecule type" value="Genomic_DNA"/>
</dbReference>
<keyword evidence="2 10" id="KW-0132">Cell division</keyword>
<keyword evidence="7 10" id="KW-0472">Membrane</keyword>
<evidence type="ECO:0000259" key="11">
    <source>
        <dbReference type="Pfam" id="PF03033"/>
    </source>
</evidence>
<dbReference type="EC" id="2.4.1.227" evidence="10"/>
<feature type="domain" description="Glycosyltransferase family 28 N-terminal" evidence="11">
    <location>
        <begin position="5"/>
        <end position="141"/>
    </location>
</feature>
<feature type="binding site" evidence="10">
    <location>
        <position position="241"/>
    </location>
    <ligand>
        <name>UDP-N-acetyl-alpha-D-glucosamine</name>
        <dbReference type="ChEBI" id="CHEBI:57705"/>
    </ligand>
</feature>
<comment type="similarity">
    <text evidence="10">Belongs to the glycosyltransferase 28 family. MurG subfamily.</text>
</comment>
<dbReference type="CDD" id="cd03785">
    <property type="entry name" value="GT28_MurG"/>
    <property type="match status" value="1"/>
</dbReference>
<keyword evidence="9 10" id="KW-0961">Cell wall biogenesis/degradation</keyword>
<dbReference type="PANTHER" id="PTHR21015">
    <property type="entry name" value="UDP-N-ACETYLGLUCOSAMINE--N-ACETYLMURAMYL-(PENTAPEPTIDE) PYROPHOSPHORYL-UNDECAPRENOL N-ACETYLGLUCOSAMINE TRANSFERASE 1"/>
    <property type="match status" value="1"/>
</dbReference>
<keyword evidence="4 10" id="KW-0808">Transferase</keyword>
<comment type="caution">
    <text evidence="13">The sequence shown here is derived from an EMBL/GenBank/DDBJ whole genome shotgun (WGS) entry which is preliminary data.</text>
</comment>
<feature type="binding site" evidence="10">
    <location>
        <position position="188"/>
    </location>
    <ligand>
        <name>UDP-N-acetyl-alpha-D-glucosamine</name>
        <dbReference type="ChEBI" id="CHEBI:57705"/>
    </ligand>
</feature>
<reference evidence="13 14" key="1">
    <citation type="submission" date="2012-09" db="EMBL/GenBank/DDBJ databases">
        <title>Genome Sequence of alkane-degrading Bacterium Alcanivorax sp. 521-1.</title>
        <authorList>
            <person name="Lai Q."/>
            <person name="Shao Z."/>
        </authorList>
    </citation>
    <scope>NUCLEOTIDE SEQUENCE [LARGE SCALE GENOMIC DNA]</scope>
    <source>
        <strain evidence="13 14">521-1</strain>
    </source>
</reference>
<keyword evidence="3 10" id="KW-0328">Glycosyltransferase</keyword>
<organism evidence="13 14">
    <name type="scientific">Alloalcanivorax profundimaris</name>
    <dbReference type="NCBI Taxonomy" id="2735259"/>
    <lineage>
        <taxon>Bacteria</taxon>
        <taxon>Pseudomonadati</taxon>
        <taxon>Pseudomonadota</taxon>
        <taxon>Gammaproteobacteria</taxon>
        <taxon>Oceanospirillales</taxon>
        <taxon>Alcanivoracaceae</taxon>
        <taxon>Alloalcanivorax</taxon>
    </lineage>
</organism>
<protein>
    <recommendedName>
        <fullName evidence="10">UDP-N-acetylglucosamine--N-acetylmuramyl-(pentapeptide) pyrophosphoryl-undecaprenol N-acetylglucosamine transferase</fullName>
        <ecNumber evidence="10">2.4.1.227</ecNumber>
    </recommendedName>
    <alternativeName>
        <fullName evidence="10">Undecaprenyl-PP-MurNAc-pentapeptide-UDPGlcNAc GlcNAc transferase</fullName>
    </alternativeName>
</protein>
<sequence>MTGTVLIMAGGTGGHVFPALAVARELADAGYRILWLGAEGGMETRLVPKHGFEVATLGVGRLRGGGLKRKVLGPLQLLCALLQARRLIRRVKPVLAVGFGGFVSAPGGLAARLAGVPLVIHEQNAVPGLTNRLLSRFAQEALEGFEGALIGGVWVGNPVRAEITGLPAPAERYEQRRGPLRVLVLGGSQGALALNQDLPELLMAALGSHLEVRHQCGAGREEEAAPVYKALGLDARVSEFIDDMAEAYAWADLVVCRAGALTVAEVAAAGVAALFVPLPTAVDDHQTLNARWLVDRGAALMMAQNDMNAGALARSLAGMTERDALAQIARRARQLAVPDSAARVAKLCEEVADGR</sequence>
<comment type="pathway">
    <text evidence="10">Cell wall biogenesis; peptidoglycan biosynthesis.</text>
</comment>
<evidence type="ECO:0000256" key="2">
    <source>
        <dbReference type="ARBA" id="ARBA00022618"/>
    </source>
</evidence>
<dbReference type="NCBIfam" id="TIGR01133">
    <property type="entry name" value="murG"/>
    <property type="match status" value="1"/>
</dbReference>
<keyword evidence="6 10" id="KW-0573">Peptidoglycan synthesis</keyword>
<dbReference type="Proteomes" id="UP000662703">
    <property type="component" value="Unassembled WGS sequence"/>
</dbReference>
<comment type="catalytic activity">
    <reaction evidence="10">
        <text>di-trans,octa-cis-undecaprenyl diphospho-N-acetyl-alpha-D-muramoyl-L-alanyl-D-glutamyl-meso-2,6-diaminopimeloyl-D-alanyl-D-alanine + UDP-N-acetyl-alpha-D-glucosamine = di-trans,octa-cis-undecaprenyl diphospho-[N-acetyl-alpha-D-glucosaminyl-(1-&gt;4)]-N-acetyl-alpha-D-muramoyl-L-alanyl-D-glutamyl-meso-2,6-diaminopimeloyl-D-alanyl-D-alanine + UDP + H(+)</text>
        <dbReference type="Rhea" id="RHEA:31227"/>
        <dbReference type="ChEBI" id="CHEBI:15378"/>
        <dbReference type="ChEBI" id="CHEBI:57705"/>
        <dbReference type="ChEBI" id="CHEBI:58223"/>
        <dbReference type="ChEBI" id="CHEBI:61387"/>
        <dbReference type="ChEBI" id="CHEBI:61388"/>
        <dbReference type="EC" id="2.4.1.227"/>
    </reaction>
</comment>
<evidence type="ECO:0000256" key="1">
    <source>
        <dbReference type="ARBA" id="ARBA00022475"/>
    </source>
</evidence>
<accession>A0ABS0AMP2</accession>
<proteinExistence type="inferred from homology"/>
<feature type="binding site" evidence="10">
    <location>
        <position position="160"/>
    </location>
    <ligand>
        <name>UDP-N-acetyl-alpha-D-glucosamine</name>
        <dbReference type="ChEBI" id="CHEBI:57705"/>
    </ligand>
</feature>
<dbReference type="InterPro" id="IPR006009">
    <property type="entry name" value="GlcNAc_MurG"/>
</dbReference>
<dbReference type="GO" id="GO:0016740">
    <property type="term" value="F:transferase activity"/>
    <property type="evidence" value="ECO:0007669"/>
    <property type="project" value="UniProtKB-KW"/>
</dbReference>
<dbReference type="InterPro" id="IPR004276">
    <property type="entry name" value="GlycoTrans_28_N"/>
</dbReference>
<name>A0ABS0AMP2_9GAMM</name>
<dbReference type="InterPro" id="IPR007235">
    <property type="entry name" value="Glyco_trans_28_C"/>
</dbReference>